<protein>
    <recommendedName>
        <fullName evidence="5">Pseudouridine synthase</fullName>
        <ecNumber evidence="5">5.4.99.-</ecNumber>
    </recommendedName>
</protein>
<comment type="similarity">
    <text evidence="1 5">Belongs to the pseudouridine synthase RluA family.</text>
</comment>
<evidence type="ECO:0000259" key="7">
    <source>
        <dbReference type="SMART" id="SM00363"/>
    </source>
</evidence>
<dbReference type="NCBIfam" id="TIGR00005">
    <property type="entry name" value="rluA_subfam"/>
    <property type="match status" value="1"/>
</dbReference>
<dbReference type="Gene3D" id="3.30.2350.10">
    <property type="entry name" value="Pseudouridine synthase"/>
    <property type="match status" value="1"/>
</dbReference>
<feature type="domain" description="RNA-binding S4" evidence="7">
    <location>
        <begin position="16"/>
        <end position="77"/>
    </location>
</feature>
<dbReference type="Pfam" id="PF01479">
    <property type="entry name" value="S4"/>
    <property type="match status" value="1"/>
</dbReference>
<dbReference type="PANTHER" id="PTHR21600">
    <property type="entry name" value="MITOCHONDRIAL RNA PSEUDOURIDINE SYNTHASE"/>
    <property type="match status" value="1"/>
</dbReference>
<gene>
    <name evidence="8" type="ORF">ENS29_15830</name>
</gene>
<reference evidence="8" key="1">
    <citation type="journal article" date="2020" name="mSystems">
        <title>Genome- and Community-Level Interaction Insights into Carbon Utilization and Element Cycling Functions of Hydrothermarchaeota in Hydrothermal Sediment.</title>
        <authorList>
            <person name="Zhou Z."/>
            <person name="Liu Y."/>
            <person name="Xu W."/>
            <person name="Pan J."/>
            <person name="Luo Z.H."/>
            <person name="Li M."/>
        </authorList>
    </citation>
    <scope>NUCLEOTIDE SEQUENCE [LARGE SCALE GENOMIC DNA]</scope>
    <source>
        <strain evidence="8">SpSt-477</strain>
    </source>
</reference>
<dbReference type="InterPro" id="IPR006225">
    <property type="entry name" value="PsdUridine_synth_RluC/D"/>
</dbReference>
<dbReference type="InterPro" id="IPR020103">
    <property type="entry name" value="PsdUridine_synth_cat_dom_sf"/>
</dbReference>
<comment type="catalytic activity">
    <reaction evidence="5">
        <text>a uridine in RNA = a pseudouridine in RNA</text>
        <dbReference type="Rhea" id="RHEA:48348"/>
        <dbReference type="Rhea" id="RHEA-COMP:12068"/>
        <dbReference type="Rhea" id="RHEA-COMP:12069"/>
        <dbReference type="ChEBI" id="CHEBI:65314"/>
        <dbReference type="ChEBI" id="CHEBI:65315"/>
    </reaction>
</comment>
<feature type="compositionally biased region" description="Basic and acidic residues" evidence="6">
    <location>
        <begin position="324"/>
        <end position="344"/>
    </location>
</feature>
<evidence type="ECO:0000256" key="2">
    <source>
        <dbReference type="ARBA" id="ARBA00023235"/>
    </source>
</evidence>
<dbReference type="InterPro" id="IPR006145">
    <property type="entry name" value="PsdUridine_synth_RsuA/RluA"/>
</dbReference>
<keyword evidence="4" id="KW-0694">RNA-binding</keyword>
<evidence type="ECO:0000256" key="5">
    <source>
        <dbReference type="RuleBase" id="RU362028"/>
    </source>
</evidence>
<dbReference type="EMBL" id="DSUH01000364">
    <property type="protein sequence ID" value="HGU34294.1"/>
    <property type="molecule type" value="Genomic_DNA"/>
</dbReference>
<dbReference type="SMART" id="SM00363">
    <property type="entry name" value="S4"/>
    <property type="match status" value="1"/>
</dbReference>
<dbReference type="SUPFAM" id="SSF55120">
    <property type="entry name" value="Pseudouridine synthase"/>
    <property type="match status" value="1"/>
</dbReference>
<sequence>MPQEHLLIVSNDAIGKRVDLFLSEAIPGMSRSHAASRIKDGHVWIEGVPVRKSGVRLRPGETVRVWIPDPVPIEARPEAIPLDVLYEDDHLLVINKEAGLVVHPAPGHADGTLVNAVLHHCDRLSSIGGCLRPGIVHRLDKDTSGVLIVTKSDAAQTGLTEQFKHRQVQKTYLALVVGKMPRPDGIIDLPIGRHPVDRKKMSVHATRSRNALTLWHEREVYTGFSLLEIEIKTGRTHQIRVHVAAMGHPIAGDDVYGGRLPQSAPSRWASLIRRPMLHAWKIGFTHPVTGRPITCCAPLAPDMEAVLRELREGASLSVAFRKNRPSELRDNGADGRAISEEKSP</sequence>
<dbReference type="SUPFAM" id="SSF55174">
    <property type="entry name" value="Alpha-L RNA-binding motif"/>
    <property type="match status" value="1"/>
</dbReference>
<dbReference type="Pfam" id="PF00849">
    <property type="entry name" value="PseudoU_synth_2"/>
    <property type="match status" value="1"/>
</dbReference>
<accession>A0A7C4VZV3</accession>
<evidence type="ECO:0000256" key="1">
    <source>
        <dbReference type="ARBA" id="ARBA00010876"/>
    </source>
</evidence>
<dbReference type="InterPro" id="IPR006224">
    <property type="entry name" value="PsdUridine_synth_RluA-like_CS"/>
</dbReference>
<comment type="function">
    <text evidence="5">Responsible for synthesis of pseudouridine from uracil.</text>
</comment>
<dbReference type="GO" id="GO:0000455">
    <property type="term" value="P:enzyme-directed rRNA pseudouridine synthesis"/>
    <property type="evidence" value="ECO:0007669"/>
    <property type="project" value="UniProtKB-ARBA"/>
</dbReference>
<evidence type="ECO:0000256" key="3">
    <source>
        <dbReference type="PIRSR" id="PIRSR606225-1"/>
    </source>
</evidence>
<comment type="caution">
    <text evidence="8">The sequence shown here is derived from an EMBL/GenBank/DDBJ whole genome shotgun (WGS) entry which is preliminary data.</text>
</comment>
<dbReference type="PROSITE" id="PS50889">
    <property type="entry name" value="S4"/>
    <property type="match status" value="1"/>
</dbReference>
<name>A0A7C4VZV3_9BACT</name>
<dbReference type="InterPro" id="IPR050188">
    <property type="entry name" value="RluA_PseudoU_synthase"/>
</dbReference>
<dbReference type="GO" id="GO:0120159">
    <property type="term" value="F:rRNA pseudouridine synthase activity"/>
    <property type="evidence" value="ECO:0007669"/>
    <property type="project" value="UniProtKB-ARBA"/>
</dbReference>
<dbReference type="Gene3D" id="3.10.290.10">
    <property type="entry name" value="RNA-binding S4 domain"/>
    <property type="match status" value="1"/>
</dbReference>
<dbReference type="GO" id="GO:0003723">
    <property type="term" value="F:RNA binding"/>
    <property type="evidence" value="ECO:0007669"/>
    <property type="project" value="UniProtKB-KW"/>
</dbReference>
<dbReference type="CDD" id="cd02869">
    <property type="entry name" value="PseudoU_synth_RluA_like"/>
    <property type="match status" value="1"/>
</dbReference>
<dbReference type="EC" id="5.4.99.-" evidence="5"/>
<dbReference type="InterPro" id="IPR002942">
    <property type="entry name" value="S4_RNA-bd"/>
</dbReference>
<dbReference type="InterPro" id="IPR036986">
    <property type="entry name" value="S4_RNA-bd_sf"/>
</dbReference>
<feature type="active site" evidence="3">
    <location>
        <position position="140"/>
    </location>
</feature>
<dbReference type="CDD" id="cd00165">
    <property type="entry name" value="S4"/>
    <property type="match status" value="1"/>
</dbReference>
<dbReference type="PANTHER" id="PTHR21600:SF44">
    <property type="entry name" value="RIBOSOMAL LARGE SUBUNIT PSEUDOURIDINE SYNTHASE D"/>
    <property type="match status" value="1"/>
</dbReference>
<feature type="region of interest" description="Disordered" evidence="6">
    <location>
        <begin position="323"/>
        <end position="344"/>
    </location>
</feature>
<evidence type="ECO:0000256" key="6">
    <source>
        <dbReference type="SAM" id="MobiDB-lite"/>
    </source>
</evidence>
<dbReference type="PROSITE" id="PS01129">
    <property type="entry name" value="PSI_RLU"/>
    <property type="match status" value="1"/>
</dbReference>
<evidence type="ECO:0000313" key="8">
    <source>
        <dbReference type="EMBL" id="HGU34294.1"/>
    </source>
</evidence>
<organism evidence="8">
    <name type="scientific">Desulfatirhabdium butyrativorans</name>
    <dbReference type="NCBI Taxonomy" id="340467"/>
    <lineage>
        <taxon>Bacteria</taxon>
        <taxon>Pseudomonadati</taxon>
        <taxon>Thermodesulfobacteriota</taxon>
        <taxon>Desulfobacteria</taxon>
        <taxon>Desulfobacterales</taxon>
        <taxon>Desulfatirhabdiaceae</taxon>
        <taxon>Desulfatirhabdium</taxon>
    </lineage>
</organism>
<proteinExistence type="inferred from homology"/>
<keyword evidence="2 5" id="KW-0413">Isomerase</keyword>
<evidence type="ECO:0000256" key="4">
    <source>
        <dbReference type="PROSITE-ProRule" id="PRU00182"/>
    </source>
</evidence>
<dbReference type="AlphaFoldDB" id="A0A7C4VZV3"/>